<evidence type="ECO:0000256" key="5">
    <source>
        <dbReference type="ARBA" id="ARBA00023211"/>
    </source>
</evidence>
<evidence type="ECO:0000259" key="6">
    <source>
        <dbReference type="Pfam" id="PF02775"/>
    </source>
</evidence>
<evidence type="ECO:0000256" key="2">
    <source>
        <dbReference type="ARBA" id="ARBA00022723"/>
    </source>
</evidence>
<dbReference type="Pfam" id="PF02776">
    <property type="entry name" value="TPP_enzyme_N"/>
    <property type="match status" value="1"/>
</dbReference>
<dbReference type="EC" id="2.2.1.9" evidence="9"/>
<evidence type="ECO:0000259" key="7">
    <source>
        <dbReference type="Pfam" id="PF02776"/>
    </source>
</evidence>
<evidence type="ECO:0000256" key="1">
    <source>
        <dbReference type="ARBA" id="ARBA00022679"/>
    </source>
</evidence>
<dbReference type="InterPro" id="IPR032264">
    <property type="entry name" value="MenD_middle"/>
</dbReference>
<feature type="domain" description="Thiamine pyrophosphate enzyme N-terminal TPP-binding" evidence="7">
    <location>
        <begin position="11"/>
        <end position="117"/>
    </location>
</feature>
<dbReference type="InterPro" id="IPR011766">
    <property type="entry name" value="TPP_enzyme_TPP-bd"/>
</dbReference>
<evidence type="ECO:0000259" key="8">
    <source>
        <dbReference type="Pfam" id="PF16582"/>
    </source>
</evidence>
<dbReference type="EMBL" id="UOEP01000078">
    <property type="protein sequence ID" value="VAW17754.1"/>
    <property type="molecule type" value="Genomic_DNA"/>
</dbReference>
<dbReference type="SUPFAM" id="SSF52518">
    <property type="entry name" value="Thiamin diphosphate-binding fold (THDP-binding)"/>
    <property type="match status" value="2"/>
</dbReference>
<organism evidence="9">
    <name type="scientific">hydrothermal vent metagenome</name>
    <dbReference type="NCBI Taxonomy" id="652676"/>
    <lineage>
        <taxon>unclassified sequences</taxon>
        <taxon>metagenomes</taxon>
        <taxon>ecological metagenomes</taxon>
    </lineage>
</organism>
<feature type="domain" description="Thiamine pyrophosphate enzyme TPP-binding" evidence="6">
    <location>
        <begin position="399"/>
        <end position="533"/>
    </location>
</feature>
<dbReference type="GO" id="GO:0030976">
    <property type="term" value="F:thiamine pyrophosphate binding"/>
    <property type="evidence" value="ECO:0007669"/>
    <property type="project" value="InterPro"/>
</dbReference>
<name>A0A3B0UAN2_9ZZZZ</name>
<dbReference type="CDD" id="cd07037">
    <property type="entry name" value="TPP_PYR_MenD"/>
    <property type="match status" value="1"/>
</dbReference>
<dbReference type="Pfam" id="PF02775">
    <property type="entry name" value="TPP_enzyme_C"/>
    <property type="match status" value="1"/>
</dbReference>
<keyword evidence="4" id="KW-0786">Thiamine pyrophosphate</keyword>
<keyword evidence="1 9" id="KW-0808">Transferase</keyword>
<proteinExistence type="inferred from homology"/>
<dbReference type="PANTHER" id="PTHR42916:SF1">
    <property type="entry name" value="PROTEIN PHYLLO, CHLOROPLASTIC"/>
    <property type="match status" value="1"/>
</dbReference>
<dbReference type="NCBIfam" id="TIGR00173">
    <property type="entry name" value="menD"/>
    <property type="match status" value="1"/>
</dbReference>
<dbReference type="Gene3D" id="3.40.50.970">
    <property type="match status" value="2"/>
</dbReference>
<evidence type="ECO:0000256" key="4">
    <source>
        <dbReference type="ARBA" id="ARBA00023052"/>
    </source>
</evidence>
<dbReference type="Pfam" id="PF16582">
    <property type="entry name" value="TPP_enzyme_M_2"/>
    <property type="match status" value="1"/>
</dbReference>
<dbReference type="PANTHER" id="PTHR42916">
    <property type="entry name" value="2-SUCCINYL-5-ENOLPYRUVYL-6-HYDROXY-3-CYCLOHEXENE-1-CARBOXYLATE SYNTHASE"/>
    <property type="match status" value="1"/>
</dbReference>
<dbReference type="GO" id="GO:0009234">
    <property type="term" value="P:menaquinone biosynthetic process"/>
    <property type="evidence" value="ECO:0007669"/>
    <property type="project" value="InterPro"/>
</dbReference>
<dbReference type="GO" id="GO:0046872">
    <property type="term" value="F:metal ion binding"/>
    <property type="evidence" value="ECO:0007669"/>
    <property type="project" value="UniProtKB-KW"/>
</dbReference>
<evidence type="ECO:0000313" key="9">
    <source>
        <dbReference type="EMBL" id="VAW17754.1"/>
    </source>
</evidence>
<dbReference type="Gene3D" id="3.40.50.1220">
    <property type="entry name" value="TPP-binding domain"/>
    <property type="match status" value="1"/>
</dbReference>
<dbReference type="HAMAP" id="MF_01659">
    <property type="entry name" value="MenD"/>
    <property type="match status" value="1"/>
</dbReference>
<dbReference type="InterPro" id="IPR012001">
    <property type="entry name" value="Thiamin_PyroP_enz_TPP-bd_dom"/>
</dbReference>
<sequence length="553" mass="60850">MAHPCQHISNLAEILYRQGVEDIVISPGSRNAPLINAFYKRFGTKCSSIVDERSAAYYALGRSLFTKKPTVLICTSGTAALNYAPAVAEAFYQGIPLIVLTADRPPELIGQQDNQTIFQNNLYGLNIKAGFTFPDTIKSGKDVLDAGEITNEAFLLSVSERQGPVQINVPLREPLYGELPDISEDTLIYKEAGRLKGIPVPDEFLKAWNTAKSIMVVCGQMPPDKELFDSISVIKNDKRVVVIAEAVSNLHQVAGIQSPDIVFEDIDYPEEYLPEMVIYFGGQVVSKKLKAFLRKLKQSGFYFLENSCREVDTFQNLKSAIKIAPAEAFKLLPVQKGGYSAYKDLWQKENQNKKAKAEEFLQKSISSDLKVFGLVNQNLPDEAILFSGNSSAVRYLLCFSQKGRDFYANRGASGIDGSLSTAVGFASAAGKPVFAVLGDLSFVYDSNALWNREFPSNLKIIVINNGGGGIFHLINGPTGSDAFKMLVEAYHPVKIDKLAEAFGISYYFCSNFDDVGNSIKLLRDSMNPCILEIKTPDGGNPEVTKSFFNYLNG</sequence>
<dbReference type="PIRSF" id="PIRSF004983">
    <property type="entry name" value="MenD"/>
    <property type="match status" value="1"/>
</dbReference>
<dbReference type="InterPro" id="IPR004433">
    <property type="entry name" value="MenaQ_synth_MenD"/>
</dbReference>
<keyword evidence="2" id="KW-0479">Metal-binding</keyword>
<gene>
    <name evidence="9" type="ORF">MNBD_BACTEROID01-2319</name>
</gene>
<keyword evidence="5" id="KW-0464">Manganese</keyword>
<reference evidence="9" key="1">
    <citation type="submission" date="2018-06" db="EMBL/GenBank/DDBJ databases">
        <authorList>
            <person name="Zhirakovskaya E."/>
        </authorList>
    </citation>
    <scope>NUCLEOTIDE SEQUENCE</scope>
</reference>
<accession>A0A3B0UAN2</accession>
<evidence type="ECO:0000256" key="3">
    <source>
        <dbReference type="ARBA" id="ARBA00022842"/>
    </source>
</evidence>
<dbReference type="AlphaFoldDB" id="A0A3B0UAN2"/>
<protein>
    <submittedName>
        <fullName evidence="9">2-succinyl-5-enolpyruvyl-6-hydroxy-3-cyclohexene-1-carboxylic-acid synthase</fullName>
        <ecNumber evidence="9">2.2.1.9</ecNumber>
    </submittedName>
</protein>
<feature type="domain" description="Menaquinone biosynthesis protein MenD middle" evidence="8">
    <location>
        <begin position="203"/>
        <end position="386"/>
    </location>
</feature>
<dbReference type="InterPro" id="IPR029061">
    <property type="entry name" value="THDP-binding"/>
</dbReference>
<dbReference type="CDD" id="cd02009">
    <property type="entry name" value="TPP_SHCHC_synthase"/>
    <property type="match status" value="1"/>
</dbReference>
<dbReference type="GO" id="GO:0070204">
    <property type="term" value="F:2-succinyl-5-enolpyruvyl-6-hydroxy-3-cyclohexene-1-carboxylic-acid synthase activity"/>
    <property type="evidence" value="ECO:0007669"/>
    <property type="project" value="UniProtKB-EC"/>
</dbReference>
<keyword evidence="3" id="KW-0460">Magnesium</keyword>